<comment type="subcellular location">
    <subcellularLocation>
        <location evidence="1">Membrane</location>
        <topology evidence="1">Multi-pass membrane protein</topology>
    </subcellularLocation>
</comment>
<dbReference type="InterPro" id="IPR006153">
    <property type="entry name" value="Cation/H_exchanger_TM"/>
</dbReference>
<keyword evidence="6" id="KW-0915">Sodium</keyword>
<dbReference type="PANTHER" id="PTHR43562">
    <property type="entry name" value="NAPA-TYPE SODIUM/HYDROGEN ANTIPORTER"/>
    <property type="match status" value="1"/>
</dbReference>
<feature type="transmembrane region" description="Helical" evidence="10">
    <location>
        <begin position="6"/>
        <end position="31"/>
    </location>
</feature>
<dbReference type="GO" id="GO:0006814">
    <property type="term" value="P:sodium ion transport"/>
    <property type="evidence" value="ECO:0007669"/>
    <property type="project" value="UniProtKB-KW"/>
</dbReference>
<feature type="transmembrane region" description="Helical" evidence="10">
    <location>
        <begin position="160"/>
        <end position="182"/>
    </location>
</feature>
<evidence type="ECO:0000256" key="7">
    <source>
        <dbReference type="ARBA" id="ARBA00023065"/>
    </source>
</evidence>
<dbReference type="InterPro" id="IPR038770">
    <property type="entry name" value="Na+/solute_symporter_sf"/>
</dbReference>
<evidence type="ECO:0000256" key="4">
    <source>
        <dbReference type="ARBA" id="ARBA00022692"/>
    </source>
</evidence>
<evidence type="ECO:0000313" key="12">
    <source>
        <dbReference type="EMBL" id="CBH95788.1"/>
    </source>
</evidence>
<evidence type="ECO:0000256" key="3">
    <source>
        <dbReference type="ARBA" id="ARBA00022449"/>
    </source>
</evidence>
<feature type="transmembrane region" description="Helical" evidence="10">
    <location>
        <begin position="337"/>
        <end position="355"/>
    </location>
</feature>
<evidence type="ECO:0000256" key="6">
    <source>
        <dbReference type="ARBA" id="ARBA00023053"/>
    </source>
</evidence>
<keyword evidence="8 10" id="KW-0472">Membrane</keyword>
<dbReference type="Gene3D" id="1.20.1530.20">
    <property type="match status" value="1"/>
</dbReference>
<feature type="transmembrane region" description="Helical" evidence="10">
    <location>
        <begin position="367"/>
        <end position="391"/>
    </location>
</feature>
<evidence type="ECO:0000256" key="8">
    <source>
        <dbReference type="ARBA" id="ARBA00023136"/>
    </source>
</evidence>
<feature type="transmembrane region" description="Helical" evidence="10">
    <location>
        <begin position="194"/>
        <end position="215"/>
    </location>
</feature>
<feature type="transmembrane region" description="Helical" evidence="10">
    <location>
        <begin position="129"/>
        <end position="148"/>
    </location>
</feature>
<dbReference type="EMBL" id="CABM01000011">
    <property type="protein sequence ID" value="CBH95788.1"/>
    <property type="molecule type" value="Genomic_DNA"/>
</dbReference>
<dbReference type="PANTHER" id="PTHR43562:SF3">
    <property type="entry name" value="SODIUM ION_PROTON EXCHANGER (EUROFUNG)"/>
    <property type="match status" value="1"/>
</dbReference>
<evidence type="ECO:0000256" key="2">
    <source>
        <dbReference type="ARBA" id="ARBA00022448"/>
    </source>
</evidence>
<name>E6PLI7_9ZZZZ</name>
<organism evidence="12">
    <name type="scientific">mine drainage metagenome</name>
    <dbReference type="NCBI Taxonomy" id="410659"/>
    <lineage>
        <taxon>unclassified sequences</taxon>
        <taxon>metagenomes</taxon>
        <taxon>ecological metagenomes</taxon>
    </lineage>
</organism>
<keyword evidence="5 10" id="KW-1133">Transmembrane helix</keyword>
<sequence length="408" mass="42730">MPEFHVLPLLALHADGVLWVGLALVLATLMGESVFRFLRWPRLIGYTAAGLVIAAGGGGLQALSLQPSARAIVDAALAVLLFEIGHRVNLRWLRANPWLVFISLGEWVLSLVAMWVVLGLLGLGGLHGLATAAALACTAPAVALRLSGEFNARGQVTERLLLISALGTILSILAVGVLTGWLGAQASVQWWNALLQQGYAIGGAVLAAALLAWAVNWVERHFDFADEGAALLLVGLILLVLSITRMLHWSTLLTPLLAGLLLRARSQRPRVWPRHFGTAGGVLVVLLFLILGLSLNWAALASGMAMGLALAGVRALAKLAVPLALGKPSGLSWRQSTALGLALNPAAGVSFVLLLDLAQAVPQFPHTLIAAAFAAIAVLELAGTLLARWALGRSGDIASVRKKPQGSA</sequence>
<evidence type="ECO:0000256" key="10">
    <source>
        <dbReference type="SAM" id="Phobius"/>
    </source>
</evidence>
<feature type="transmembrane region" description="Helical" evidence="10">
    <location>
        <begin position="69"/>
        <end position="86"/>
    </location>
</feature>
<keyword evidence="7" id="KW-0406">Ion transport</keyword>
<feature type="transmembrane region" description="Helical" evidence="10">
    <location>
        <begin position="276"/>
        <end position="298"/>
    </location>
</feature>
<protein>
    <submittedName>
        <fullName evidence="12">Putative Sodium/hydrogen exchanger</fullName>
    </submittedName>
</protein>
<feature type="transmembrane region" description="Helical" evidence="10">
    <location>
        <begin position="222"/>
        <end position="241"/>
    </location>
</feature>
<keyword evidence="2" id="KW-0813">Transport</keyword>
<keyword evidence="4 10" id="KW-0812">Transmembrane</keyword>
<dbReference type="GO" id="GO:0016020">
    <property type="term" value="C:membrane"/>
    <property type="evidence" value="ECO:0007669"/>
    <property type="project" value="UniProtKB-SubCell"/>
</dbReference>
<dbReference type="AlphaFoldDB" id="E6PLI7"/>
<dbReference type="GO" id="GO:0015297">
    <property type="term" value="F:antiporter activity"/>
    <property type="evidence" value="ECO:0007669"/>
    <property type="project" value="UniProtKB-KW"/>
</dbReference>
<feature type="transmembrane region" description="Helical" evidence="10">
    <location>
        <begin position="43"/>
        <end position="63"/>
    </location>
</feature>
<gene>
    <name evidence="12" type="ORF">CARN2_2055</name>
</gene>
<dbReference type="Pfam" id="PF00999">
    <property type="entry name" value="Na_H_Exchanger"/>
    <property type="match status" value="1"/>
</dbReference>
<keyword evidence="3" id="KW-0050">Antiport</keyword>
<evidence type="ECO:0000256" key="9">
    <source>
        <dbReference type="ARBA" id="ARBA00023201"/>
    </source>
</evidence>
<evidence type="ECO:0000259" key="11">
    <source>
        <dbReference type="Pfam" id="PF00999"/>
    </source>
</evidence>
<feature type="transmembrane region" description="Helical" evidence="10">
    <location>
        <begin position="98"/>
        <end position="123"/>
    </location>
</feature>
<evidence type="ECO:0000256" key="1">
    <source>
        <dbReference type="ARBA" id="ARBA00004141"/>
    </source>
</evidence>
<evidence type="ECO:0000256" key="5">
    <source>
        <dbReference type="ARBA" id="ARBA00022989"/>
    </source>
</evidence>
<keyword evidence="9" id="KW-0739">Sodium transport</keyword>
<proteinExistence type="predicted"/>
<comment type="caution">
    <text evidence="12">The sequence shown here is derived from an EMBL/GenBank/DDBJ whole genome shotgun (WGS) entry which is preliminary data.</text>
</comment>
<accession>E6PLI7</accession>
<dbReference type="GO" id="GO:1902600">
    <property type="term" value="P:proton transmembrane transport"/>
    <property type="evidence" value="ECO:0007669"/>
    <property type="project" value="InterPro"/>
</dbReference>
<reference evidence="12" key="1">
    <citation type="submission" date="2009-10" db="EMBL/GenBank/DDBJ databases">
        <title>Diversity of trophic interactions inside an arsenic-rich microbial ecosystem.</title>
        <authorList>
            <person name="Bertin P.N."/>
            <person name="Heinrich-Salmeron A."/>
            <person name="Pelletier E."/>
            <person name="Goulhen-Chollet F."/>
            <person name="Arsene-Ploetze F."/>
            <person name="Gallien S."/>
            <person name="Calteau A."/>
            <person name="Vallenet D."/>
            <person name="Casiot C."/>
            <person name="Chane-Woon-Ming B."/>
            <person name="Giloteaux L."/>
            <person name="Barakat M."/>
            <person name="Bonnefoy V."/>
            <person name="Bruneel O."/>
            <person name="Chandler M."/>
            <person name="Cleiss J."/>
            <person name="Duran R."/>
            <person name="Elbaz-Poulichet F."/>
            <person name="Fonknechten N."/>
            <person name="Lauga B."/>
            <person name="Mornico D."/>
            <person name="Ortet P."/>
            <person name="Schaeffer C."/>
            <person name="Siguier P."/>
            <person name="Alexander Thil Smith A."/>
            <person name="Van Dorsselaer A."/>
            <person name="Weissenbach J."/>
            <person name="Medigue C."/>
            <person name="Le Paslier D."/>
        </authorList>
    </citation>
    <scope>NUCLEOTIDE SEQUENCE</scope>
</reference>
<feature type="domain" description="Cation/H+ exchanger transmembrane" evidence="11">
    <location>
        <begin position="26"/>
        <end position="388"/>
    </location>
</feature>